<sequence length="588" mass="66237">MTAVHERRSTDTVLWRPTERLRWAQERARSAGVVASPEVMGTCRLTRHSFARSMLRHAGDRRWQVTRERWEMDVGGRGEAVYRVDAEGIQLRFVIFSTTIGDDQRTDRVIAASWDVTAALIEGDLPDERMAFLRENVPGQETGRADVGSLVWTRANRSQRFFDYTVDRLAAGLQPEPEVLGDAAYILRSTAFYSNGKFGLRDFEGLPVQHPLAVPYRAQMLAAWLLRELSYDLVEHCARQRSTHAVALSGQWRRFLGLGNATGLGMVPYIVNHPRVLDAWCALRELPLAYALAQSTEPDDGRVSRLAGLLSRARHYFAERGGLATDPYLSGPDLADHLATLRGLLEQYQDSGQIAGHSTTFAWRALHDAADHVHPEARGVLESLLVELYDELDDDIELMLRCDESLGLRAEQSCQALLELIESGYAWVDHFDFDDPEQSYYFWFVSANSEEPRRGRRGHDPGEQVEQPVDIARAVSALRRDLRAADRATSVAEFLLSAPWHRGAVCRVQSLATVPWAETQANLLARDFLPLHLQRFQLAVYGMDNYSPQSTDWLRVTLFSGAPRAADIAAGVNDDDWLFTRKPEGEHT</sequence>
<dbReference type="KEGG" id="sace:GIY23_12235"/>
<protein>
    <submittedName>
        <fullName evidence="1">Uncharacterized protein</fullName>
    </submittedName>
</protein>
<gene>
    <name evidence="1" type="ORF">GIY23_12235</name>
</gene>
<dbReference type="Proteomes" id="UP000371041">
    <property type="component" value="Chromosome"/>
</dbReference>
<dbReference type="AlphaFoldDB" id="A0A5Q3Q6U5"/>
<name>A0A5Q3Q6U5_9PSEU</name>
<evidence type="ECO:0000313" key="1">
    <source>
        <dbReference type="EMBL" id="QGK70192.1"/>
    </source>
</evidence>
<proteinExistence type="predicted"/>
<evidence type="ECO:0000313" key="2">
    <source>
        <dbReference type="Proteomes" id="UP000371041"/>
    </source>
</evidence>
<organism evidence="1 2">
    <name type="scientific">Allosaccharopolyspora coralli</name>
    <dbReference type="NCBI Taxonomy" id="2665642"/>
    <lineage>
        <taxon>Bacteria</taxon>
        <taxon>Bacillati</taxon>
        <taxon>Actinomycetota</taxon>
        <taxon>Actinomycetes</taxon>
        <taxon>Pseudonocardiales</taxon>
        <taxon>Pseudonocardiaceae</taxon>
        <taxon>Allosaccharopolyspora</taxon>
    </lineage>
</organism>
<reference evidence="2" key="1">
    <citation type="submission" date="2019-11" db="EMBL/GenBank/DDBJ databases">
        <title>The complete genome sequence of Saccharopolyspora sp. E2A.</title>
        <authorList>
            <person name="Zhang G."/>
        </authorList>
    </citation>
    <scope>NUCLEOTIDE SEQUENCE [LARGE SCALE GENOMIC DNA]</scope>
    <source>
        <strain evidence="2">E2A</strain>
    </source>
</reference>
<keyword evidence="2" id="KW-1185">Reference proteome</keyword>
<dbReference type="EMBL" id="CP045929">
    <property type="protein sequence ID" value="QGK70192.1"/>
    <property type="molecule type" value="Genomic_DNA"/>
</dbReference>
<dbReference type="RefSeq" id="WP_154076776.1">
    <property type="nucleotide sequence ID" value="NZ_CP045929.1"/>
</dbReference>
<accession>A0A5Q3Q6U5</accession>